<sequence length="307" mass="33677">MPPTQTFSFPIPVHYVRSTKLIIGCFALIEPFSPLRRQFQLVHELGLKHIDLTDNHDGATLGTEYGFAASASLDAHPSIIRGMCEEFDLTLTSVCAHANLIDPPSPDRYGTLELIKAIRLAGLLGVKQVITTEGEPHTEFGISLDRKQRIFAIREKLDEPIRWARELGIDLLLEPHGELTDTVNGMSDLLESLGNDDVIGINLDTGNSWLGGGDPLEFIRTFTSRIKHVHWKDMGAEWEPKRGTLFGCGMGSIPLGDGIIGIEAIVTALNQIGFDGPTTLEVAGSDNVQESIQRLRQWSQSCVPSVS</sequence>
<gene>
    <name evidence="2" type="primary">iolE_7</name>
    <name evidence="2" type="ORF">CA13_50800</name>
</gene>
<dbReference type="Pfam" id="PF01261">
    <property type="entry name" value="AP_endonuc_2"/>
    <property type="match status" value="1"/>
</dbReference>
<dbReference type="Gene3D" id="3.20.20.150">
    <property type="entry name" value="Divalent-metal-dependent TIM barrel enzymes"/>
    <property type="match status" value="1"/>
</dbReference>
<dbReference type="InterPro" id="IPR036237">
    <property type="entry name" value="Xyl_isomerase-like_sf"/>
</dbReference>
<organism evidence="2 3">
    <name type="scientific">Novipirellula herctigrandis</name>
    <dbReference type="NCBI Taxonomy" id="2527986"/>
    <lineage>
        <taxon>Bacteria</taxon>
        <taxon>Pseudomonadati</taxon>
        <taxon>Planctomycetota</taxon>
        <taxon>Planctomycetia</taxon>
        <taxon>Pirellulales</taxon>
        <taxon>Pirellulaceae</taxon>
        <taxon>Novipirellula</taxon>
    </lineage>
</organism>
<evidence type="ECO:0000259" key="1">
    <source>
        <dbReference type="Pfam" id="PF01261"/>
    </source>
</evidence>
<dbReference type="InterPro" id="IPR050312">
    <property type="entry name" value="IolE/XylAMocC-like"/>
</dbReference>
<dbReference type="InterPro" id="IPR013022">
    <property type="entry name" value="Xyl_isomerase-like_TIM-brl"/>
</dbReference>
<proteinExistence type="predicted"/>
<dbReference type="EC" id="4.2.1.44" evidence="2"/>
<comment type="caution">
    <text evidence="2">The sequence shown here is derived from an EMBL/GenBank/DDBJ whole genome shotgun (WGS) entry which is preliminary data.</text>
</comment>
<dbReference type="Proteomes" id="UP000315010">
    <property type="component" value="Unassembled WGS sequence"/>
</dbReference>
<keyword evidence="2" id="KW-0456">Lyase</keyword>
<dbReference type="AlphaFoldDB" id="A0A5C5ZAQ7"/>
<feature type="domain" description="Xylose isomerase-like TIM barrel" evidence="1">
    <location>
        <begin position="39"/>
        <end position="297"/>
    </location>
</feature>
<dbReference type="PANTHER" id="PTHR12110">
    <property type="entry name" value="HYDROXYPYRUVATE ISOMERASE"/>
    <property type="match status" value="1"/>
</dbReference>
<reference evidence="2 3" key="1">
    <citation type="submission" date="2019-02" db="EMBL/GenBank/DDBJ databases">
        <title>Deep-cultivation of Planctomycetes and their phenomic and genomic characterization uncovers novel biology.</title>
        <authorList>
            <person name="Wiegand S."/>
            <person name="Jogler M."/>
            <person name="Boedeker C."/>
            <person name="Pinto D."/>
            <person name="Vollmers J."/>
            <person name="Rivas-Marin E."/>
            <person name="Kohn T."/>
            <person name="Peeters S.H."/>
            <person name="Heuer A."/>
            <person name="Rast P."/>
            <person name="Oberbeckmann S."/>
            <person name="Bunk B."/>
            <person name="Jeske O."/>
            <person name="Meyerdierks A."/>
            <person name="Storesund J.E."/>
            <person name="Kallscheuer N."/>
            <person name="Luecker S."/>
            <person name="Lage O.M."/>
            <person name="Pohl T."/>
            <person name="Merkel B.J."/>
            <person name="Hornburger P."/>
            <person name="Mueller R.-W."/>
            <person name="Bruemmer F."/>
            <person name="Labrenz M."/>
            <person name="Spormann A.M."/>
            <person name="Op Den Camp H."/>
            <person name="Overmann J."/>
            <person name="Amann R."/>
            <person name="Jetten M.S.M."/>
            <person name="Mascher T."/>
            <person name="Medema M.H."/>
            <person name="Devos D.P."/>
            <person name="Kaster A.-K."/>
            <person name="Ovreas L."/>
            <person name="Rohde M."/>
            <person name="Galperin M.Y."/>
            <person name="Jogler C."/>
        </authorList>
    </citation>
    <scope>NUCLEOTIDE SEQUENCE [LARGE SCALE GENOMIC DNA]</scope>
    <source>
        <strain evidence="2 3">CA13</strain>
    </source>
</reference>
<evidence type="ECO:0000313" key="2">
    <source>
        <dbReference type="EMBL" id="TWT83613.1"/>
    </source>
</evidence>
<dbReference type="PANTHER" id="PTHR12110:SF41">
    <property type="entry name" value="INOSOSE DEHYDRATASE"/>
    <property type="match status" value="1"/>
</dbReference>
<protein>
    <submittedName>
        <fullName evidence="2">Inosose dehydratase</fullName>
        <ecNumber evidence="2">4.2.1.44</ecNumber>
    </submittedName>
</protein>
<dbReference type="EMBL" id="SJPJ01000001">
    <property type="protein sequence ID" value="TWT83613.1"/>
    <property type="molecule type" value="Genomic_DNA"/>
</dbReference>
<evidence type="ECO:0000313" key="3">
    <source>
        <dbReference type="Proteomes" id="UP000315010"/>
    </source>
</evidence>
<name>A0A5C5ZAQ7_9BACT</name>
<keyword evidence="3" id="KW-1185">Reference proteome</keyword>
<dbReference type="SUPFAM" id="SSF51658">
    <property type="entry name" value="Xylose isomerase-like"/>
    <property type="match status" value="1"/>
</dbReference>
<accession>A0A5C5ZAQ7</accession>
<dbReference type="GO" id="GO:0050114">
    <property type="term" value="F:myo-inosose-2 dehydratase activity"/>
    <property type="evidence" value="ECO:0007669"/>
    <property type="project" value="UniProtKB-EC"/>
</dbReference>